<evidence type="ECO:0008006" key="4">
    <source>
        <dbReference type="Google" id="ProtNLM"/>
    </source>
</evidence>
<sequence>MKNHCLPGTLKYWLLSCCWLAVSPASAQSLRYPQAAPYIGQGAYSFHFVDVFSCMANQAALAGLSQAGGGVYAEKRFLQEKLNSYNAIVALPTRLGGWGISAQYLGSGEYNESQVGLAYGKKLGRVDLGVQFNYAMMRAAGYGSDGTMIVEIGTLWHITDQVHIGMHIFNPSGGKYGKLEQEKMAWVYKVGGGYEASEKLLVSADIIKEENKAVNVQVGIHYALDHRFFMRAGIATSTTTPWLGAGWAWKNIRADITGSYHPQLGVTPGLLLIFTTTKEHAD</sequence>
<dbReference type="AlphaFoldDB" id="A0A3B7MXP6"/>
<keyword evidence="3" id="KW-1185">Reference proteome</keyword>
<dbReference type="KEGG" id="pseg:D3H65_29325"/>
<evidence type="ECO:0000256" key="1">
    <source>
        <dbReference type="SAM" id="SignalP"/>
    </source>
</evidence>
<gene>
    <name evidence="2" type="ORF">D3H65_29325</name>
</gene>
<dbReference type="RefSeq" id="WP_119053713.1">
    <property type="nucleotide sequence ID" value="NZ_CP032157.1"/>
</dbReference>
<name>A0A3B7MXP6_9BACT</name>
<keyword evidence="1" id="KW-0732">Signal</keyword>
<dbReference type="OrthoDB" id="664260at2"/>
<protein>
    <recommendedName>
        <fullName evidence="4">Type IX secretion system membrane protein PorP/SprF</fullName>
    </recommendedName>
</protein>
<organism evidence="2 3">
    <name type="scientific">Paraflavitalea soli</name>
    <dbReference type="NCBI Taxonomy" id="2315862"/>
    <lineage>
        <taxon>Bacteria</taxon>
        <taxon>Pseudomonadati</taxon>
        <taxon>Bacteroidota</taxon>
        <taxon>Chitinophagia</taxon>
        <taxon>Chitinophagales</taxon>
        <taxon>Chitinophagaceae</taxon>
        <taxon>Paraflavitalea</taxon>
    </lineage>
</organism>
<dbReference type="Proteomes" id="UP000263900">
    <property type="component" value="Chromosome"/>
</dbReference>
<feature type="chain" id="PRO_5017661717" description="Type IX secretion system membrane protein PorP/SprF" evidence="1">
    <location>
        <begin position="28"/>
        <end position="282"/>
    </location>
</feature>
<feature type="signal peptide" evidence="1">
    <location>
        <begin position="1"/>
        <end position="27"/>
    </location>
</feature>
<dbReference type="EMBL" id="CP032157">
    <property type="protein sequence ID" value="AXY77840.1"/>
    <property type="molecule type" value="Genomic_DNA"/>
</dbReference>
<evidence type="ECO:0000313" key="2">
    <source>
        <dbReference type="EMBL" id="AXY77840.1"/>
    </source>
</evidence>
<reference evidence="2 3" key="1">
    <citation type="submission" date="2018-09" db="EMBL/GenBank/DDBJ databases">
        <title>Genome sequencing of strain 6GH32-13.</title>
        <authorList>
            <person name="Weon H.-Y."/>
            <person name="Heo J."/>
            <person name="Kwon S.-W."/>
        </authorList>
    </citation>
    <scope>NUCLEOTIDE SEQUENCE [LARGE SCALE GENOMIC DNA]</scope>
    <source>
        <strain evidence="2 3">5GH32-13</strain>
    </source>
</reference>
<evidence type="ECO:0000313" key="3">
    <source>
        <dbReference type="Proteomes" id="UP000263900"/>
    </source>
</evidence>
<accession>A0A3B7MXP6</accession>
<proteinExistence type="predicted"/>